<protein>
    <recommendedName>
        <fullName evidence="9">TonB-dependent transporter Oar-like beta-barrel domain-containing protein</fullName>
    </recommendedName>
</protein>
<comment type="caution">
    <text evidence="10">The sequence shown here is derived from an EMBL/GenBank/DDBJ whole genome shotgun (WGS) entry which is preliminary data.</text>
</comment>
<dbReference type="Gene3D" id="2.170.130.10">
    <property type="entry name" value="TonB-dependent receptor, plug domain"/>
    <property type="match status" value="1"/>
</dbReference>
<evidence type="ECO:0000313" key="11">
    <source>
        <dbReference type="Proteomes" id="UP000540989"/>
    </source>
</evidence>
<keyword evidence="6" id="KW-0998">Cell outer membrane</keyword>
<dbReference type="InterPro" id="IPR036942">
    <property type="entry name" value="Beta-barrel_TonB_sf"/>
</dbReference>
<evidence type="ECO:0000259" key="9">
    <source>
        <dbReference type="Pfam" id="PF25183"/>
    </source>
</evidence>
<dbReference type="AlphaFoldDB" id="A0A7W7ZJ60"/>
<evidence type="ECO:0000256" key="2">
    <source>
        <dbReference type="ARBA" id="ARBA00022448"/>
    </source>
</evidence>
<reference evidence="10 11" key="1">
    <citation type="submission" date="2020-08" db="EMBL/GenBank/DDBJ databases">
        <title>Genomic Encyclopedia of Type Strains, Phase IV (KMG-V): Genome sequencing to study the core and pangenomes of soil and plant-associated prokaryotes.</title>
        <authorList>
            <person name="Whitman W."/>
        </authorList>
    </citation>
    <scope>NUCLEOTIDE SEQUENCE [LARGE SCALE GENOMIC DNA]</scope>
    <source>
        <strain evidence="10 11">M8UP14</strain>
    </source>
</reference>
<keyword evidence="3" id="KW-1134">Transmembrane beta strand</keyword>
<feature type="compositionally biased region" description="Polar residues" evidence="7">
    <location>
        <begin position="119"/>
        <end position="133"/>
    </location>
</feature>
<gene>
    <name evidence="10" type="ORF">HDF16_005599</name>
</gene>
<evidence type="ECO:0000256" key="3">
    <source>
        <dbReference type="ARBA" id="ARBA00022452"/>
    </source>
</evidence>
<keyword evidence="2" id="KW-0813">Transport</keyword>
<dbReference type="Proteomes" id="UP000540989">
    <property type="component" value="Unassembled WGS sequence"/>
</dbReference>
<dbReference type="Gene3D" id="2.40.170.20">
    <property type="entry name" value="TonB-dependent receptor, beta-barrel domain"/>
    <property type="match status" value="1"/>
</dbReference>
<comment type="subcellular location">
    <subcellularLocation>
        <location evidence="1">Cell outer membrane</location>
        <topology evidence="1">Multi-pass membrane protein</topology>
    </subcellularLocation>
</comment>
<dbReference type="Pfam" id="PF25183">
    <property type="entry name" value="OMP_b-brl_4"/>
    <property type="match status" value="1"/>
</dbReference>
<evidence type="ECO:0000256" key="6">
    <source>
        <dbReference type="ARBA" id="ARBA00023237"/>
    </source>
</evidence>
<evidence type="ECO:0000256" key="4">
    <source>
        <dbReference type="ARBA" id="ARBA00022692"/>
    </source>
</evidence>
<keyword evidence="5" id="KW-0472">Membrane</keyword>
<dbReference type="GO" id="GO:0015344">
    <property type="term" value="F:siderophore uptake transmembrane transporter activity"/>
    <property type="evidence" value="ECO:0007669"/>
    <property type="project" value="TreeGrafter"/>
</dbReference>
<evidence type="ECO:0000256" key="7">
    <source>
        <dbReference type="SAM" id="MobiDB-lite"/>
    </source>
</evidence>
<name>A0A7W7ZJ60_9BACT</name>
<dbReference type="InterPro" id="IPR057601">
    <property type="entry name" value="Oar-like_b-barrel"/>
</dbReference>
<feature type="chain" id="PRO_5030628877" description="TonB-dependent transporter Oar-like beta-barrel domain-containing protein" evidence="8">
    <location>
        <begin position="22"/>
        <end position="830"/>
    </location>
</feature>
<feature type="domain" description="TonB-dependent transporter Oar-like beta-barrel" evidence="9">
    <location>
        <begin position="510"/>
        <end position="726"/>
    </location>
</feature>
<dbReference type="InterPro" id="IPR037066">
    <property type="entry name" value="Plug_dom_sf"/>
</dbReference>
<proteinExistence type="predicted"/>
<dbReference type="EMBL" id="JACHIP010000021">
    <property type="protein sequence ID" value="MBB5060863.1"/>
    <property type="molecule type" value="Genomic_DNA"/>
</dbReference>
<dbReference type="PANTHER" id="PTHR30069">
    <property type="entry name" value="TONB-DEPENDENT OUTER MEMBRANE RECEPTOR"/>
    <property type="match status" value="1"/>
</dbReference>
<feature type="region of interest" description="Disordered" evidence="7">
    <location>
        <begin position="119"/>
        <end position="147"/>
    </location>
</feature>
<keyword evidence="11" id="KW-1185">Reference proteome</keyword>
<evidence type="ECO:0000256" key="1">
    <source>
        <dbReference type="ARBA" id="ARBA00004571"/>
    </source>
</evidence>
<keyword evidence="4" id="KW-0812">Transmembrane</keyword>
<dbReference type="GO" id="GO:0044718">
    <property type="term" value="P:siderophore transmembrane transport"/>
    <property type="evidence" value="ECO:0007669"/>
    <property type="project" value="TreeGrafter"/>
</dbReference>
<organism evidence="10 11">
    <name type="scientific">Granulicella aggregans</name>
    <dbReference type="NCBI Taxonomy" id="474949"/>
    <lineage>
        <taxon>Bacteria</taxon>
        <taxon>Pseudomonadati</taxon>
        <taxon>Acidobacteriota</taxon>
        <taxon>Terriglobia</taxon>
        <taxon>Terriglobales</taxon>
        <taxon>Acidobacteriaceae</taxon>
        <taxon>Granulicella</taxon>
    </lineage>
</organism>
<feature type="signal peptide" evidence="8">
    <location>
        <begin position="1"/>
        <end position="21"/>
    </location>
</feature>
<accession>A0A7W7ZJ60</accession>
<keyword evidence="8" id="KW-0732">Signal</keyword>
<dbReference type="GO" id="GO:0009279">
    <property type="term" value="C:cell outer membrane"/>
    <property type="evidence" value="ECO:0007669"/>
    <property type="project" value="UniProtKB-SubCell"/>
</dbReference>
<evidence type="ECO:0000256" key="5">
    <source>
        <dbReference type="ARBA" id="ARBA00023136"/>
    </source>
</evidence>
<evidence type="ECO:0000313" key="10">
    <source>
        <dbReference type="EMBL" id="MBB5060863.1"/>
    </source>
</evidence>
<evidence type="ECO:0000256" key="8">
    <source>
        <dbReference type="SAM" id="SignalP"/>
    </source>
</evidence>
<sequence length="830" mass="91649">MRQLILLTFALLGYCATPMQGYQGPQDTLLTVTVVDTQGVIMQNVDVFLMKDNTFLALLKTAADGRASVRVGRGLFTLSIHQTDYAPIAQVVDTRSIVEPVLDIKIVSVPRVQETVSVQASTQDITEQTSSPAESIKPEEANESPLRPLTLTDALPLVPGVVVALNGQIQIEGSGEMHSALIVDSVDAGDPATGRLGLSAPIDVVDSIHVLTSPYLAQYGRFTAGVVTAETKPGGNRWHYDLNDPLPEFRIRSGHVRGLKSATPRFSFGGPIIPDRISYSEGLEFVDNKVPVRTLPFPFNETKTTSLNSFTQTDVTLTPRQGLTATLHVAPQNVRYSDLDFFNPQPVTPNDDTRIYTGAITHRIALGEALLQSTFSVSEFTTAVTPQGDLGMTVAPGGDGGNYFSEQQRHSRRLEWNELWSLKPINRYGIHKIQLGSSFASVADEGQLNAKTITMFDNLGVKIRTIDFSLGSPYDRTDQQPAVFVQDHWSINSHFAIDAGLRWEAQTITATTRFAPRTGFVWNPSKDGRTTVSGGIGIFYDSVPLNVYAFSHYPEQIITNYLPNETVSGSPQTYLNLTAEAAASGTPLVDQDHKLGNFAPYTVAWNLQMQQQFSEHLTVRAKYLENHASGLVTISPQVVQGQSAYVLAGDGGSRYRQFELTTQVSFQGDNKFYASYVRSLSEGTLNESDTYLGDLSLPFIRANLYTNRTGDIPNRFLTWGSVALPWKIKIYPKIELRSGFPFQSVDVYQNYIQNMKTASLRFPTYFAADARVAKNIKLNSKYTLRPSISIANITNHFNALQIHSNTADPQYGQFFGSYDRHGRFDLDVVF</sequence>
<dbReference type="PANTHER" id="PTHR30069:SF46">
    <property type="entry name" value="OAR PROTEIN"/>
    <property type="match status" value="1"/>
</dbReference>
<dbReference type="SUPFAM" id="SSF56935">
    <property type="entry name" value="Porins"/>
    <property type="match status" value="1"/>
</dbReference>
<dbReference type="InterPro" id="IPR039426">
    <property type="entry name" value="TonB-dep_rcpt-like"/>
</dbReference>